<name>A0A2H3DSP7_ARMGA</name>
<evidence type="ECO:0000313" key="1">
    <source>
        <dbReference type="EMBL" id="PBK98249.1"/>
    </source>
</evidence>
<protein>
    <submittedName>
        <fullName evidence="1">Uncharacterized protein</fullName>
    </submittedName>
</protein>
<accession>A0A2H3DSP7</accession>
<dbReference type="Proteomes" id="UP000217790">
    <property type="component" value="Unassembled WGS sequence"/>
</dbReference>
<organism evidence="1 2">
    <name type="scientific">Armillaria gallica</name>
    <name type="common">Bulbous honey fungus</name>
    <name type="synonym">Armillaria bulbosa</name>
    <dbReference type="NCBI Taxonomy" id="47427"/>
    <lineage>
        <taxon>Eukaryota</taxon>
        <taxon>Fungi</taxon>
        <taxon>Dikarya</taxon>
        <taxon>Basidiomycota</taxon>
        <taxon>Agaricomycotina</taxon>
        <taxon>Agaricomycetes</taxon>
        <taxon>Agaricomycetidae</taxon>
        <taxon>Agaricales</taxon>
        <taxon>Marasmiineae</taxon>
        <taxon>Physalacriaceae</taxon>
        <taxon>Armillaria</taxon>
    </lineage>
</organism>
<dbReference type="InParanoid" id="A0A2H3DSP7"/>
<keyword evidence="2" id="KW-1185">Reference proteome</keyword>
<dbReference type="AlphaFoldDB" id="A0A2H3DSP7"/>
<reference evidence="2" key="1">
    <citation type="journal article" date="2017" name="Nat. Ecol. Evol.">
        <title>Genome expansion and lineage-specific genetic innovations in the forest pathogenic fungi Armillaria.</title>
        <authorList>
            <person name="Sipos G."/>
            <person name="Prasanna A.N."/>
            <person name="Walter M.C."/>
            <person name="O'Connor E."/>
            <person name="Balint B."/>
            <person name="Krizsan K."/>
            <person name="Kiss B."/>
            <person name="Hess J."/>
            <person name="Varga T."/>
            <person name="Slot J."/>
            <person name="Riley R."/>
            <person name="Boka B."/>
            <person name="Rigling D."/>
            <person name="Barry K."/>
            <person name="Lee J."/>
            <person name="Mihaltcheva S."/>
            <person name="LaButti K."/>
            <person name="Lipzen A."/>
            <person name="Waldron R."/>
            <person name="Moloney N.M."/>
            <person name="Sperisen C."/>
            <person name="Kredics L."/>
            <person name="Vagvoelgyi C."/>
            <person name="Patrignani A."/>
            <person name="Fitzpatrick D."/>
            <person name="Nagy I."/>
            <person name="Doyle S."/>
            <person name="Anderson J.B."/>
            <person name="Grigoriev I.V."/>
            <person name="Gueldener U."/>
            <person name="Muensterkoetter M."/>
            <person name="Nagy L.G."/>
        </authorList>
    </citation>
    <scope>NUCLEOTIDE SEQUENCE [LARGE SCALE GENOMIC DNA]</scope>
    <source>
        <strain evidence="2">Ar21-2</strain>
    </source>
</reference>
<dbReference type="EMBL" id="KZ293648">
    <property type="protein sequence ID" value="PBK98249.1"/>
    <property type="molecule type" value="Genomic_DNA"/>
</dbReference>
<evidence type="ECO:0000313" key="2">
    <source>
        <dbReference type="Proteomes" id="UP000217790"/>
    </source>
</evidence>
<proteinExistence type="predicted"/>
<sequence>MLSVVDLSVKELNKIDLASSIIQVPALHFTGNKHHADYRYLQGFKLLVLRNRYVKLSDPESSGLLFTAPYRKPLFWSSSSLLPPRFFDKGAHKRGKHPPDRVYNVAVGKLVKLTLPFQEMFRFFTPRGEFGATHIAAKNTPYDDVVPHLGITAQSEDLKDEGDRVTAPSSIKFINEEPWTLDVASKKGTLTNPFTSLNCEAMDACHC</sequence>
<gene>
    <name evidence="1" type="ORF">ARMGADRAFT_1075105</name>
</gene>